<dbReference type="CDD" id="cd00093">
    <property type="entry name" value="HTH_XRE"/>
    <property type="match status" value="1"/>
</dbReference>
<name>A0A258HF56_9CAUL</name>
<evidence type="ECO:0000313" key="3">
    <source>
        <dbReference type="Proteomes" id="UP000216147"/>
    </source>
</evidence>
<organism evidence="2 3">
    <name type="scientific">Brevundimonas subvibrioides</name>
    <dbReference type="NCBI Taxonomy" id="74313"/>
    <lineage>
        <taxon>Bacteria</taxon>
        <taxon>Pseudomonadati</taxon>
        <taxon>Pseudomonadota</taxon>
        <taxon>Alphaproteobacteria</taxon>
        <taxon>Caulobacterales</taxon>
        <taxon>Caulobacteraceae</taxon>
        <taxon>Brevundimonas</taxon>
    </lineage>
</organism>
<dbReference type="EMBL" id="NCEQ01000013">
    <property type="protein sequence ID" value="OYX55621.1"/>
    <property type="molecule type" value="Genomic_DNA"/>
</dbReference>
<proteinExistence type="predicted"/>
<comment type="caution">
    <text evidence="2">The sequence shown here is derived from an EMBL/GenBank/DDBJ whole genome shotgun (WGS) entry which is preliminary data.</text>
</comment>
<feature type="domain" description="HTH cro/C1-type" evidence="1">
    <location>
        <begin position="34"/>
        <end position="74"/>
    </location>
</feature>
<gene>
    <name evidence="2" type="ORF">B7Y86_13275</name>
</gene>
<evidence type="ECO:0000259" key="1">
    <source>
        <dbReference type="PROSITE" id="PS50943"/>
    </source>
</evidence>
<dbReference type="AlphaFoldDB" id="A0A258HF56"/>
<dbReference type="PROSITE" id="PS50943">
    <property type="entry name" value="HTH_CROC1"/>
    <property type="match status" value="1"/>
</dbReference>
<dbReference type="Pfam" id="PF01381">
    <property type="entry name" value="HTH_3"/>
    <property type="match status" value="1"/>
</dbReference>
<evidence type="ECO:0000313" key="2">
    <source>
        <dbReference type="EMBL" id="OYX55621.1"/>
    </source>
</evidence>
<accession>A0A258HF56</accession>
<reference evidence="2 3" key="1">
    <citation type="submission" date="2017-03" db="EMBL/GenBank/DDBJ databases">
        <title>Lifting the veil on microbial sulfur biogeochemistry in mining wastewaters.</title>
        <authorList>
            <person name="Kantor R.S."/>
            <person name="Colenbrander Nelson T."/>
            <person name="Marshall S."/>
            <person name="Bennett D."/>
            <person name="Apte S."/>
            <person name="Camacho D."/>
            <person name="Thomas B.C."/>
            <person name="Warren L.A."/>
            <person name="Banfield J.F."/>
        </authorList>
    </citation>
    <scope>NUCLEOTIDE SEQUENCE [LARGE SCALE GENOMIC DNA]</scope>
    <source>
        <strain evidence="2">32-68-21</strain>
    </source>
</reference>
<dbReference type="SMART" id="SM00530">
    <property type="entry name" value="HTH_XRE"/>
    <property type="match status" value="1"/>
</dbReference>
<sequence length="128" mass="14196">MPRDAARCGVGTMQGWKERLDQALKAQGIHKSYALAVELGVDESAISRWRRGPSISLDNAVKLCRALDVSLDWLLTGRGHVHAHRDEEAALDRLTRELLADLSEDRASEAIDALVGLVRILRPVRDHP</sequence>
<dbReference type="Proteomes" id="UP000216147">
    <property type="component" value="Unassembled WGS sequence"/>
</dbReference>
<dbReference type="InterPro" id="IPR001387">
    <property type="entry name" value="Cro/C1-type_HTH"/>
</dbReference>
<dbReference type="Gene3D" id="1.10.260.40">
    <property type="entry name" value="lambda repressor-like DNA-binding domains"/>
    <property type="match status" value="1"/>
</dbReference>
<dbReference type="SUPFAM" id="SSF47413">
    <property type="entry name" value="lambda repressor-like DNA-binding domains"/>
    <property type="match status" value="1"/>
</dbReference>
<dbReference type="GO" id="GO:0003677">
    <property type="term" value="F:DNA binding"/>
    <property type="evidence" value="ECO:0007669"/>
    <property type="project" value="InterPro"/>
</dbReference>
<dbReference type="InterPro" id="IPR010982">
    <property type="entry name" value="Lambda_DNA-bd_dom_sf"/>
</dbReference>
<protein>
    <recommendedName>
        <fullName evidence="1">HTH cro/C1-type domain-containing protein</fullName>
    </recommendedName>
</protein>